<dbReference type="AlphaFoldDB" id="A0A4P6FAR6"/>
<gene>
    <name evidence="2" type="ORF">ET445_00560</name>
</gene>
<dbReference type="Proteomes" id="UP000291259">
    <property type="component" value="Chromosome"/>
</dbReference>
<keyword evidence="3" id="KW-1185">Reference proteome</keyword>
<reference evidence="2 3" key="1">
    <citation type="submission" date="2019-01" db="EMBL/GenBank/DDBJ databases">
        <title>Genome sequencing of strain FW100M-8.</title>
        <authorList>
            <person name="Heo J."/>
            <person name="Kim S.-J."/>
            <person name="Kim J.-S."/>
            <person name="Hong S.-B."/>
            <person name="Kwon S.-W."/>
        </authorList>
    </citation>
    <scope>NUCLEOTIDE SEQUENCE [LARGE SCALE GENOMIC DNA]</scope>
    <source>
        <strain evidence="2 3">FW100M-8</strain>
    </source>
</reference>
<dbReference type="KEGG" id="agf:ET445_00560"/>
<dbReference type="Pfam" id="PF14417">
    <property type="entry name" value="MEDS"/>
    <property type="match status" value="1"/>
</dbReference>
<dbReference type="OrthoDB" id="116243at2"/>
<protein>
    <recommendedName>
        <fullName evidence="1">MEDS domain-containing protein</fullName>
    </recommendedName>
</protein>
<evidence type="ECO:0000259" key="1">
    <source>
        <dbReference type="Pfam" id="PF14417"/>
    </source>
</evidence>
<accession>A0A4P6FAR6</accession>
<organism evidence="2 3">
    <name type="scientific">Agromyces protaetiae</name>
    <dbReference type="NCBI Taxonomy" id="2509455"/>
    <lineage>
        <taxon>Bacteria</taxon>
        <taxon>Bacillati</taxon>
        <taxon>Actinomycetota</taxon>
        <taxon>Actinomycetes</taxon>
        <taxon>Micrococcales</taxon>
        <taxon>Microbacteriaceae</taxon>
        <taxon>Agromyces</taxon>
    </lineage>
</organism>
<proteinExistence type="predicted"/>
<dbReference type="InterPro" id="IPR025847">
    <property type="entry name" value="MEDS_domain"/>
</dbReference>
<dbReference type="EMBL" id="CP035491">
    <property type="protein sequence ID" value="QAY72043.1"/>
    <property type="molecule type" value="Genomic_DNA"/>
</dbReference>
<evidence type="ECO:0000313" key="2">
    <source>
        <dbReference type="EMBL" id="QAY72043.1"/>
    </source>
</evidence>
<name>A0A4P6FAR6_9MICO</name>
<evidence type="ECO:0000313" key="3">
    <source>
        <dbReference type="Proteomes" id="UP000291259"/>
    </source>
</evidence>
<feature type="domain" description="MEDS" evidence="1">
    <location>
        <begin position="23"/>
        <end position="184"/>
    </location>
</feature>
<dbReference type="RefSeq" id="WP_129187866.1">
    <property type="nucleotide sequence ID" value="NZ_CP035491.1"/>
</dbReference>
<sequence>MAKDALDPAEPVTFAGGVLDRYRHVCAFWTGPDEAQAVLDAFAQQGLDGGDRLLYFVDPAESAAPVNRLRHLGYDSAGLLSERRFEVRTWEETYLRGGSFDPDAMLDELERVLVDRAAPRIRLVADMGWANGSDAGGAPVGDDLIEFEARANFIHAKHRHVVICGYDASRFDGAFVVDILRTHPIVFIGGMLHENPFFAPPRDFLAEREPHA</sequence>